<keyword evidence="12" id="KW-0418">Kinase</keyword>
<keyword evidence="3 6" id="KW-0597">Phosphoprotein</keyword>
<protein>
    <recommendedName>
        <fullName evidence="2">histidine kinase</fullName>
        <ecNumber evidence="2">2.7.13.3</ecNumber>
    </recommendedName>
</protein>
<organism evidence="12 13">
    <name type="scientific">Mucilaginibacter gilvus</name>
    <dbReference type="NCBI Taxonomy" id="2305909"/>
    <lineage>
        <taxon>Bacteria</taxon>
        <taxon>Pseudomonadati</taxon>
        <taxon>Bacteroidota</taxon>
        <taxon>Sphingobacteriia</taxon>
        <taxon>Sphingobacteriales</taxon>
        <taxon>Sphingobacteriaceae</taxon>
        <taxon>Mucilaginibacter</taxon>
    </lineage>
</organism>
<feature type="domain" description="Histidine kinase" evidence="10">
    <location>
        <begin position="845"/>
        <end position="1064"/>
    </location>
</feature>
<dbReference type="InterPro" id="IPR036097">
    <property type="entry name" value="HisK_dim/P_sf"/>
</dbReference>
<comment type="catalytic activity">
    <reaction evidence="1">
        <text>ATP + protein L-histidine = ADP + protein N-phospho-L-histidine.</text>
        <dbReference type="EC" id="2.7.13.3"/>
    </reaction>
</comment>
<reference evidence="12 13" key="1">
    <citation type="submission" date="2019-01" db="EMBL/GenBank/DDBJ databases">
        <title>Mucilaginibacter antarcticum sp. nov., isolated from antarctic soil.</title>
        <authorList>
            <person name="Yan Y.-Q."/>
            <person name="Du Z.-J."/>
        </authorList>
    </citation>
    <scope>NUCLEOTIDE SEQUENCE [LARGE SCALE GENOMIC DNA]</scope>
    <source>
        <strain evidence="12 13">F01003</strain>
    </source>
</reference>
<keyword evidence="12" id="KW-0808">Transferase</keyword>
<dbReference type="InterPro" id="IPR011006">
    <property type="entry name" value="CheY-like_superfamily"/>
</dbReference>
<dbReference type="InterPro" id="IPR036890">
    <property type="entry name" value="HATPase_C_sf"/>
</dbReference>
<dbReference type="SMART" id="SM00387">
    <property type="entry name" value="HATPase_c"/>
    <property type="match status" value="1"/>
</dbReference>
<dbReference type="InterPro" id="IPR011123">
    <property type="entry name" value="Y_Y_Y"/>
</dbReference>
<dbReference type="InterPro" id="IPR001789">
    <property type="entry name" value="Sig_transdc_resp-reg_receiver"/>
</dbReference>
<dbReference type="PANTHER" id="PTHR43547:SF2">
    <property type="entry name" value="HYBRID SIGNAL TRANSDUCTION HISTIDINE KINASE C"/>
    <property type="match status" value="1"/>
</dbReference>
<dbReference type="GO" id="GO:0000155">
    <property type="term" value="F:phosphorelay sensor kinase activity"/>
    <property type="evidence" value="ECO:0007669"/>
    <property type="project" value="InterPro"/>
</dbReference>
<feature type="domain" description="HTH araC/xylS-type" evidence="9">
    <location>
        <begin position="1268"/>
        <end position="1366"/>
    </location>
</feature>
<dbReference type="Pfam" id="PF00512">
    <property type="entry name" value="HisKA"/>
    <property type="match status" value="1"/>
</dbReference>
<dbReference type="GO" id="GO:0003700">
    <property type="term" value="F:DNA-binding transcription factor activity"/>
    <property type="evidence" value="ECO:0007669"/>
    <property type="project" value="InterPro"/>
</dbReference>
<dbReference type="Pfam" id="PF00072">
    <property type="entry name" value="Response_reg"/>
    <property type="match status" value="1"/>
</dbReference>
<dbReference type="InterPro" id="IPR005467">
    <property type="entry name" value="His_kinase_dom"/>
</dbReference>
<dbReference type="Pfam" id="PF12833">
    <property type="entry name" value="HTH_18"/>
    <property type="match status" value="1"/>
</dbReference>
<keyword evidence="8" id="KW-0732">Signal</keyword>
<feature type="signal peptide" evidence="8">
    <location>
        <begin position="1"/>
        <end position="22"/>
    </location>
</feature>
<dbReference type="SMART" id="SM00388">
    <property type="entry name" value="HisKA"/>
    <property type="match status" value="1"/>
</dbReference>
<evidence type="ECO:0000259" key="10">
    <source>
        <dbReference type="PROSITE" id="PS50109"/>
    </source>
</evidence>
<dbReference type="Pfam" id="PF07494">
    <property type="entry name" value="Reg_prop"/>
    <property type="match status" value="3"/>
</dbReference>
<evidence type="ECO:0000256" key="2">
    <source>
        <dbReference type="ARBA" id="ARBA00012438"/>
    </source>
</evidence>
<proteinExistence type="predicted"/>
<dbReference type="Pfam" id="PF07495">
    <property type="entry name" value="Y_Y_Y"/>
    <property type="match status" value="1"/>
</dbReference>
<evidence type="ECO:0000256" key="4">
    <source>
        <dbReference type="ARBA" id="ARBA00023015"/>
    </source>
</evidence>
<dbReference type="Gene3D" id="2.130.10.10">
    <property type="entry name" value="YVTN repeat-like/Quinoprotein amine dehydrogenase"/>
    <property type="match status" value="2"/>
</dbReference>
<dbReference type="OrthoDB" id="9809670at2"/>
<dbReference type="InterPro" id="IPR009057">
    <property type="entry name" value="Homeodomain-like_sf"/>
</dbReference>
<dbReference type="Gene3D" id="3.30.565.10">
    <property type="entry name" value="Histidine kinase-like ATPase, C-terminal domain"/>
    <property type="match status" value="1"/>
</dbReference>
<dbReference type="SUPFAM" id="SSF63829">
    <property type="entry name" value="Calcium-dependent phosphotriesterase"/>
    <property type="match status" value="3"/>
</dbReference>
<keyword evidence="7" id="KW-0812">Transmembrane</keyword>
<keyword evidence="13" id="KW-1185">Reference proteome</keyword>
<dbReference type="EC" id="2.7.13.3" evidence="2"/>
<evidence type="ECO:0000256" key="5">
    <source>
        <dbReference type="ARBA" id="ARBA00023163"/>
    </source>
</evidence>
<feature type="domain" description="Response regulatory" evidence="11">
    <location>
        <begin position="1120"/>
        <end position="1235"/>
    </location>
</feature>
<sequence length="1373" mass="156362">MRFLRAFILLLPFALFANICRAQFTIQQIDNSSGLSNSCINAIYQDSDNIIWFGTWDGLNYYDGNNIHVFNYEKAGNKNAFASNVIYQIEGDKSRNIWIGTVQGLSKFNKNTGDFTNYFYNAKKIKSSGFTVAIDSHDEVYAANKNSSQLYHYNKQKDSFDNIAIKGLPDFMLVKILFDEQDNLWLLKDNGILEAFKRTKQGFEAVKQFRSVQDIDNVFFSNHHVFYTTKTGQLNLINKQYQKQQLASLPHEVRSMSFFKNHYVFAWASKGIGEYDEQFKPTPVIAVQIPVLQNVRITSLMNDATSLLWFGTDGNGVMKVAKKENYFGIVQKQPNGQSFHIPVRAFSDINGELWIGTKGNGIITIKDWGSKNVSFSSINSFHTNVDLLDNCVYAIEKGQDGLAYIGSDAEGITVYDLKRKSFIRWSEIINSKDYPSFGSVHCVLPDKDGSVWLGLNETGLVHLKLEQNAAGQVRINYLQTYRFTGDNRGPANDVIYTLAQGSNNHIWIGCRYGGLNVFDKATRTFKTFKAFSYNGSLSNNDVLSLFVDKAQRLWVGTSFGLNWINEKEAAESDRPVFKKLNTENGLPNNTIHAINDDNQNNIWISTNKGLAKINPQTLKIVHYKESDGLQSDEFSDNAVWKDKAGMLYFGGIYGFNYFMPQHINVSNEQPHLLISDMQFAGKNAPERGLKVLTKNGSVINQHYVLKPQDNYFELNLQPITYTNSQKCQYAYFLAGSDKGWHFIGKHEKIIYNNLPPGDYTLRIKWSNGEGVWTPGVTAFTVTVKQYWWLTPIAFAGYITVIFCAVSLFVRYRKNKFVMAQELKMEHLLREKDEHLHQEQLNFFTNIAHELQTPLTLILGSLERYLFKSKNTGQQEKGGNFLSIVKQEASRLHFLVHQLLEFRKAESGQLQNHYSYLNVSELMVNRSGLFNALVEQKQLDFSCNVDGDMSMWMDKDKLEKIIFNLLSNAFKHCEAKEYIIFDAYPKKGTGMMEIVVANSGCKLTDKETGKLFDRFFVLDGSQQNKISSGIGLAFTRQLVNLLGGEISVSCENNWIAFKVLLPLNFVPADAHQTVEISDKNDSASYIFGSLPDTQNPVGHFNLADNNKRSLVKSFEQEEKKAILIVDDEELIRFLLKDILGEGYIMYEASTGKQAIEVINRAMPDLIISDVMMPDMNGLQLCELVKNTAETCHIPFVLLSARTTIQHMTEGYSCGADAYIPKPFQTEHLLVRVQKLLEYRDKLHKVFSAGSNGLQLDTRDLDASDKSFIEKVTRVIEDNIDEELDGAFLENALNLSKIQLYRKIKTLSDMTPTELIRHIRLQKASVLLTASDLTVSEIFYRTGFNNKTYFFREFKKIYNCSPNEYRAKHRLSAVK</sequence>
<dbReference type="RefSeq" id="WP_128533342.1">
    <property type="nucleotide sequence ID" value="NZ_SBIW01000003.1"/>
</dbReference>
<dbReference type="InterPro" id="IPR013783">
    <property type="entry name" value="Ig-like_fold"/>
</dbReference>
<dbReference type="SUPFAM" id="SSF52172">
    <property type="entry name" value="CheY-like"/>
    <property type="match status" value="1"/>
</dbReference>
<keyword evidence="7" id="KW-0472">Membrane</keyword>
<dbReference type="SUPFAM" id="SSF55874">
    <property type="entry name" value="ATPase domain of HSP90 chaperone/DNA topoisomerase II/histidine kinase"/>
    <property type="match status" value="1"/>
</dbReference>
<dbReference type="InterPro" id="IPR015943">
    <property type="entry name" value="WD40/YVTN_repeat-like_dom_sf"/>
</dbReference>
<dbReference type="InterPro" id="IPR003661">
    <property type="entry name" value="HisK_dim/P_dom"/>
</dbReference>
<dbReference type="CDD" id="cd00082">
    <property type="entry name" value="HisKA"/>
    <property type="match status" value="1"/>
</dbReference>
<evidence type="ECO:0000256" key="1">
    <source>
        <dbReference type="ARBA" id="ARBA00000085"/>
    </source>
</evidence>
<evidence type="ECO:0000313" key="12">
    <source>
        <dbReference type="EMBL" id="RWY53908.1"/>
    </source>
</evidence>
<dbReference type="SMART" id="SM00448">
    <property type="entry name" value="REC"/>
    <property type="match status" value="1"/>
</dbReference>
<dbReference type="SUPFAM" id="SSF46689">
    <property type="entry name" value="Homeodomain-like"/>
    <property type="match status" value="1"/>
</dbReference>
<dbReference type="Proteomes" id="UP000286701">
    <property type="component" value="Unassembled WGS sequence"/>
</dbReference>
<dbReference type="Gene3D" id="2.60.40.10">
    <property type="entry name" value="Immunoglobulins"/>
    <property type="match status" value="1"/>
</dbReference>
<feature type="modified residue" description="4-aspartylphosphate" evidence="6">
    <location>
        <position position="1168"/>
    </location>
</feature>
<dbReference type="Gene3D" id="1.10.10.60">
    <property type="entry name" value="Homeodomain-like"/>
    <property type="match status" value="1"/>
</dbReference>
<keyword evidence="5" id="KW-0804">Transcription</keyword>
<dbReference type="PROSITE" id="PS50110">
    <property type="entry name" value="RESPONSE_REGULATORY"/>
    <property type="match status" value="1"/>
</dbReference>
<dbReference type="CDD" id="cd17574">
    <property type="entry name" value="REC_OmpR"/>
    <property type="match status" value="1"/>
</dbReference>
<dbReference type="PROSITE" id="PS50109">
    <property type="entry name" value="HIS_KIN"/>
    <property type="match status" value="1"/>
</dbReference>
<evidence type="ECO:0000256" key="3">
    <source>
        <dbReference type="ARBA" id="ARBA00022553"/>
    </source>
</evidence>
<dbReference type="Gene3D" id="1.10.287.130">
    <property type="match status" value="1"/>
</dbReference>
<dbReference type="EMBL" id="SBIW01000003">
    <property type="protein sequence ID" value="RWY53908.1"/>
    <property type="molecule type" value="Genomic_DNA"/>
</dbReference>
<dbReference type="InterPro" id="IPR018060">
    <property type="entry name" value="HTH_AraC"/>
</dbReference>
<dbReference type="PANTHER" id="PTHR43547">
    <property type="entry name" value="TWO-COMPONENT HISTIDINE KINASE"/>
    <property type="match status" value="1"/>
</dbReference>
<dbReference type="GO" id="GO:0043565">
    <property type="term" value="F:sequence-specific DNA binding"/>
    <property type="evidence" value="ECO:0007669"/>
    <property type="project" value="InterPro"/>
</dbReference>
<dbReference type="InterPro" id="IPR011110">
    <property type="entry name" value="Reg_prop"/>
</dbReference>
<evidence type="ECO:0000259" key="9">
    <source>
        <dbReference type="PROSITE" id="PS01124"/>
    </source>
</evidence>
<dbReference type="PROSITE" id="PS01124">
    <property type="entry name" value="HTH_ARAC_FAMILY_2"/>
    <property type="match status" value="1"/>
</dbReference>
<comment type="caution">
    <text evidence="12">The sequence shown here is derived from an EMBL/GenBank/DDBJ whole genome shotgun (WGS) entry which is preliminary data.</text>
</comment>
<name>A0A444MQJ1_9SPHI</name>
<dbReference type="InterPro" id="IPR003594">
    <property type="entry name" value="HATPase_dom"/>
</dbReference>
<feature type="chain" id="PRO_5019302101" description="histidine kinase" evidence="8">
    <location>
        <begin position="23"/>
        <end position="1373"/>
    </location>
</feature>
<evidence type="ECO:0000256" key="8">
    <source>
        <dbReference type="SAM" id="SignalP"/>
    </source>
</evidence>
<keyword evidence="7" id="KW-1133">Transmembrane helix</keyword>
<dbReference type="Pfam" id="PF02518">
    <property type="entry name" value="HATPase_c"/>
    <property type="match status" value="1"/>
</dbReference>
<evidence type="ECO:0000256" key="7">
    <source>
        <dbReference type="SAM" id="Phobius"/>
    </source>
</evidence>
<feature type="transmembrane region" description="Helical" evidence="7">
    <location>
        <begin position="786"/>
        <end position="809"/>
    </location>
</feature>
<evidence type="ECO:0000256" key="6">
    <source>
        <dbReference type="PROSITE-ProRule" id="PRU00169"/>
    </source>
</evidence>
<evidence type="ECO:0000313" key="13">
    <source>
        <dbReference type="Proteomes" id="UP000286701"/>
    </source>
</evidence>
<dbReference type="Gene3D" id="3.40.50.2300">
    <property type="match status" value="1"/>
</dbReference>
<dbReference type="SUPFAM" id="SSF47384">
    <property type="entry name" value="Homodimeric domain of signal transducing histidine kinase"/>
    <property type="match status" value="1"/>
</dbReference>
<evidence type="ECO:0000259" key="11">
    <source>
        <dbReference type="PROSITE" id="PS50110"/>
    </source>
</evidence>
<gene>
    <name evidence="12" type="ORF">EPL05_07555</name>
</gene>
<accession>A0A444MQJ1</accession>
<dbReference type="SMART" id="SM00342">
    <property type="entry name" value="HTH_ARAC"/>
    <property type="match status" value="1"/>
</dbReference>
<keyword evidence="4" id="KW-0805">Transcription regulation</keyword>